<gene>
    <name evidence="2" type="ORF">SAMN05216505_105274</name>
</gene>
<evidence type="ECO:0000313" key="3">
    <source>
        <dbReference type="Proteomes" id="UP000182100"/>
    </source>
</evidence>
<dbReference type="EMBL" id="FMZK01000005">
    <property type="protein sequence ID" value="SDD14370.1"/>
    <property type="molecule type" value="Genomic_DNA"/>
</dbReference>
<dbReference type="SUPFAM" id="SSF56112">
    <property type="entry name" value="Protein kinase-like (PK-like)"/>
    <property type="match status" value="1"/>
</dbReference>
<dbReference type="GO" id="GO:0016740">
    <property type="term" value="F:transferase activity"/>
    <property type="evidence" value="ECO:0007669"/>
    <property type="project" value="UniProtKB-KW"/>
</dbReference>
<dbReference type="InterPro" id="IPR011009">
    <property type="entry name" value="Kinase-like_dom_sf"/>
</dbReference>
<feature type="domain" description="Aminoglycoside phosphotransferase" evidence="1">
    <location>
        <begin position="74"/>
        <end position="262"/>
    </location>
</feature>
<dbReference type="InterPro" id="IPR002575">
    <property type="entry name" value="Aminoglycoside_PTrfase"/>
</dbReference>
<proteinExistence type="predicted"/>
<keyword evidence="3" id="KW-1185">Reference proteome</keyword>
<evidence type="ECO:0000259" key="1">
    <source>
        <dbReference type="Pfam" id="PF01636"/>
    </source>
</evidence>
<accession>A0A1G6SBT8</accession>
<dbReference type="Pfam" id="PF01636">
    <property type="entry name" value="APH"/>
    <property type="match status" value="1"/>
</dbReference>
<dbReference type="Gene3D" id="3.90.1200.10">
    <property type="match status" value="1"/>
</dbReference>
<protein>
    <submittedName>
        <fullName evidence="2">Phosphotransferase enzyme family protein</fullName>
    </submittedName>
</protein>
<reference evidence="3" key="1">
    <citation type="submission" date="2016-10" db="EMBL/GenBank/DDBJ databases">
        <authorList>
            <person name="Varghese N."/>
            <person name="Submissions S."/>
        </authorList>
    </citation>
    <scope>NUCLEOTIDE SEQUENCE [LARGE SCALE GENOMIC DNA]</scope>
    <source>
        <strain evidence="3">CGMCC 4.3504</strain>
    </source>
</reference>
<dbReference type="Proteomes" id="UP000182100">
    <property type="component" value="Unassembled WGS sequence"/>
</dbReference>
<keyword evidence="2" id="KW-0808">Transferase</keyword>
<name>A0A1G6SBT8_9ACTN</name>
<dbReference type="AlphaFoldDB" id="A0A1G6SBT8"/>
<sequence length="328" mass="35600">MRKLAETEDLSGLVRDALGPGCRVVAVDRLRGGSRKGVYRVRVDGAAVPTVIVYSWAEEENFWPDRRATDAEDPLAPASGLAPFLTARRKLDVLGARVPRLLLADDGRHRLPADAAVVEDVSADTLEALLERDPARASAALADLAATVDVLHGHLAPRYGRPDPPERGGTASGASCGQLVLDRALRDLEEASGREGRIAAAQGCLRDRLHALAARVSPRSEHGLVHGELGPDHVLVDADGRAVLIDIEGLMHFDVEWEHVFLRLRFGRHYPALSRPGLDPRRLDLYLLAMHLSLTAGPLRLLDGDYPNRAAMRGIAEHNLREALALLP</sequence>
<dbReference type="RefSeq" id="WP_055572328.1">
    <property type="nucleotide sequence ID" value="NZ_FMZK01000005.1"/>
</dbReference>
<organism evidence="2 3">
    <name type="scientific">Streptomyces prasinopilosus</name>
    <dbReference type="NCBI Taxonomy" id="67344"/>
    <lineage>
        <taxon>Bacteria</taxon>
        <taxon>Bacillati</taxon>
        <taxon>Actinomycetota</taxon>
        <taxon>Actinomycetes</taxon>
        <taxon>Kitasatosporales</taxon>
        <taxon>Streptomycetaceae</taxon>
        <taxon>Streptomyces</taxon>
    </lineage>
</organism>
<evidence type="ECO:0000313" key="2">
    <source>
        <dbReference type="EMBL" id="SDD14370.1"/>
    </source>
</evidence>